<evidence type="ECO:0000313" key="2">
    <source>
        <dbReference type="Proteomes" id="UP000237822"/>
    </source>
</evidence>
<dbReference type="Proteomes" id="UP000237822">
    <property type="component" value="Unassembled WGS sequence"/>
</dbReference>
<gene>
    <name evidence="1" type="ORF">BCF74_101242</name>
</gene>
<dbReference type="EMBL" id="PVTI01000001">
    <property type="protein sequence ID" value="PRY63835.1"/>
    <property type="molecule type" value="Genomic_DNA"/>
</dbReference>
<dbReference type="RefSeq" id="WP_106296110.1">
    <property type="nucleotide sequence ID" value="NZ_PVTI01000001.1"/>
</dbReference>
<dbReference type="GO" id="GO:0016787">
    <property type="term" value="F:hydrolase activity"/>
    <property type="evidence" value="ECO:0007669"/>
    <property type="project" value="UniProtKB-KW"/>
</dbReference>
<dbReference type="SUPFAM" id="SSF56784">
    <property type="entry name" value="HAD-like"/>
    <property type="match status" value="1"/>
</dbReference>
<organism evidence="1 2">
    <name type="scientific">Knoellia remsis</name>
    <dbReference type="NCBI Taxonomy" id="407159"/>
    <lineage>
        <taxon>Bacteria</taxon>
        <taxon>Bacillati</taxon>
        <taxon>Actinomycetota</taxon>
        <taxon>Actinomycetes</taxon>
        <taxon>Micrococcales</taxon>
        <taxon>Intrasporangiaceae</taxon>
        <taxon>Knoellia</taxon>
    </lineage>
</organism>
<dbReference type="SFLD" id="SFLDS00003">
    <property type="entry name" value="Haloacid_Dehalogenase"/>
    <property type="match status" value="1"/>
</dbReference>
<name>A0A2T0V0X4_9MICO</name>
<dbReference type="InterPro" id="IPR023214">
    <property type="entry name" value="HAD_sf"/>
</dbReference>
<dbReference type="Pfam" id="PF00702">
    <property type="entry name" value="Hydrolase"/>
    <property type="match status" value="1"/>
</dbReference>
<dbReference type="InterPro" id="IPR036412">
    <property type="entry name" value="HAD-like_sf"/>
</dbReference>
<protein>
    <submittedName>
        <fullName evidence="1">Putative hydrolase of the HAD superfamily</fullName>
    </submittedName>
</protein>
<dbReference type="PANTHER" id="PTHR43611">
    <property type="entry name" value="ALPHA-D-GLUCOSE 1-PHOSPHATE PHOSPHATASE"/>
    <property type="match status" value="1"/>
</dbReference>
<comment type="caution">
    <text evidence="1">The sequence shown here is derived from an EMBL/GenBank/DDBJ whole genome shotgun (WGS) entry which is preliminary data.</text>
</comment>
<accession>A0A2T0V0X4</accession>
<proteinExistence type="predicted"/>
<dbReference type="InterPro" id="IPR006439">
    <property type="entry name" value="HAD-SF_hydro_IA"/>
</dbReference>
<keyword evidence="1" id="KW-0378">Hydrolase</keyword>
<evidence type="ECO:0000313" key="1">
    <source>
        <dbReference type="EMBL" id="PRY63835.1"/>
    </source>
</evidence>
<dbReference type="PANTHER" id="PTHR43611:SF3">
    <property type="entry name" value="FLAVIN MONONUCLEOTIDE HYDROLASE 1, CHLOROPLATIC"/>
    <property type="match status" value="1"/>
</dbReference>
<keyword evidence="2" id="KW-1185">Reference proteome</keyword>
<dbReference type="Gene3D" id="3.40.50.1000">
    <property type="entry name" value="HAD superfamily/HAD-like"/>
    <property type="match status" value="1"/>
</dbReference>
<sequence length="220" mass="24030">MTSASEAVGTVDDVVVPPLDPSAPVSVLLWDADGVLQHPKHLWGPQLEQWGGDGFAEALFRSEVPALKGDMRFRDALTQLLTEWPQVTASVDDLLSLWEMVERDDDAVGLVRDIAASGVTCMLATNQQDHRKAFLRANFGYDDVFARSYHSCDMGTMKPEPAYFQRILADLGLEDTPERVGFVDDNAANIETARSLGIRAVHHDPATGVAGLRADLGWSP</sequence>
<dbReference type="OrthoDB" id="9797415at2"/>
<dbReference type="NCBIfam" id="TIGR01509">
    <property type="entry name" value="HAD-SF-IA-v3"/>
    <property type="match status" value="1"/>
</dbReference>
<reference evidence="1 2" key="1">
    <citation type="submission" date="2018-03" db="EMBL/GenBank/DDBJ databases">
        <title>Genomic Encyclopedia of Archaeal and Bacterial Type Strains, Phase II (KMG-II): from individual species to whole genera.</title>
        <authorList>
            <person name="Goeker M."/>
        </authorList>
    </citation>
    <scope>NUCLEOTIDE SEQUENCE [LARGE SCALE GENOMIC DNA]</scope>
    <source>
        <strain evidence="1 2">ATCC BAA-1496</strain>
    </source>
</reference>
<dbReference type="AlphaFoldDB" id="A0A2T0V0X4"/>
<dbReference type="SFLD" id="SFLDG01129">
    <property type="entry name" value="C1.5:_HAD__Beta-PGM__Phosphata"/>
    <property type="match status" value="1"/>
</dbReference>